<comment type="subunit">
    <text evidence="4 15">Heterotetramer consisting of two non-identical subunits: a beta subunit (TrpG) and a large alpha subunit (TrpE).</text>
</comment>
<reference evidence="18 19" key="1">
    <citation type="submission" date="2019-03" db="EMBL/GenBank/DDBJ databases">
        <title>Genomic Encyclopedia of Archaeal and Bacterial Type Strains, Phase II (KMG-II): from individual species to whole genera.</title>
        <authorList>
            <person name="Goeker M."/>
        </authorList>
    </citation>
    <scope>NUCLEOTIDE SEQUENCE [LARGE SCALE GENOMIC DNA]</scope>
    <source>
        <strain evidence="18 19">DSM 24323</strain>
    </source>
</reference>
<dbReference type="GO" id="GO:0004049">
    <property type="term" value="F:anthranilate synthase activity"/>
    <property type="evidence" value="ECO:0007669"/>
    <property type="project" value="UniProtKB-EC"/>
</dbReference>
<evidence type="ECO:0000256" key="9">
    <source>
        <dbReference type="ARBA" id="ARBA00022822"/>
    </source>
</evidence>
<dbReference type="NCBIfam" id="TIGR00564">
    <property type="entry name" value="trpE_most"/>
    <property type="match status" value="1"/>
</dbReference>
<keyword evidence="19" id="KW-1185">Reference proteome</keyword>
<dbReference type="PRINTS" id="PR00095">
    <property type="entry name" value="ANTSNTHASEI"/>
</dbReference>
<comment type="cofactor">
    <cofactor evidence="1 15">
        <name>Mg(2+)</name>
        <dbReference type="ChEBI" id="CHEBI:18420"/>
    </cofactor>
</comment>
<dbReference type="Proteomes" id="UP000295371">
    <property type="component" value="Unassembled WGS sequence"/>
</dbReference>
<dbReference type="EC" id="4.1.3.27" evidence="5 15"/>
<dbReference type="InterPro" id="IPR015890">
    <property type="entry name" value="Chorismate_C"/>
</dbReference>
<dbReference type="PANTHER" id="PTHR11236:SF46">
    <property type="entry name" value="ANTHRANILATE SYNTHASE COMPONENT 1"/>
    <property type="match status" value="1"/>
</dbReference>
<dbReference type="EMBL" id="SOAW01000001">
    <property type="protein sequence ID" value="TDT33566.1"/>
    <property type="molecule type" value="Genomic_DNA"/>
</dbReference>
<keyword evidence="8 15" id="KW-0479">Metal-binding</keyword>
<evidence type="ECO:0000256" key="15">
    <source>
        <dbReference type="RuleBase" id="RU364045"/>
    </source>
</evidence>
<evidence type="ECO:0000259" key="17">
    <source>
        <dbReference type="Pfam" id="PF04715"/>
    </source>
</evidence>
<feature type="domain" description="Chorismate-utilising enzyme C-terminal" evidence="16">
    <location>
        <begin position="240"/>
        <end position="493"/>
    </location>
</feature>
<comment type="catalytic activity">
    <reaction evidence="14 15">
        <text>chorismate + L-glutamine = anthranilate + pyruvate + L-glutamate + H(+)</text>
        <dbReference type="Rhea" id="RHEA:21732"/>
        <dbReference type="ChEBI" id="CHEBI:15361"/>
        <dbReference type="ChEBI" id="CHEBI:15378"/>
        <dbReference type="ChEBI" id="CHEBI:16567"/>
        <dbReference type="ChEBI" id="CHEBI:29748"/>
        <dbReference type="ChEBI" id="CHEBI:29985"/>
        <dbReference type="ChEBI" id="CHEBI:58359"/>
        <dbReference type="EC" id="4.1.3.27"/>
    </reaction>
</comment>
<dbReference type="NCBIfam" id="NF010086">
    <property type="entry name" value="PRK13571.1"/>
    <property type="match status" value="1"/>
</dbReference>
<evidence type="ECO:0000256" key="5">
    <source>
        <dbReference type="ARBA" id="ARBA00012266"/>
    </source>
</evidence>
<comment type="pathway">
    <text evidence="2 15">Amino-acid biosynthesis; L-tryptophan biosynthesis; L-tryptophan from chorismate: step 1/5.</text>
</comment>
<evidence type="ECO:0000256" key="12">
    <source>
        <dbReference type="ARBA" id="ARBA00023239"/>
    </source>
</evidence>
<organism evidence="18 19">
    <name type="scientific">Naumannella halotolerans</name>
    <dbReference type="NCBI Taxonomy" id="993414"/>
    <lineage>
        <taxon>Bacteria</taxon>
        <taxon>Bacillati</taxon>
        <taxon>Actinomycetota</taxon>
        <taxon>Actinomycetes</taxon>
        <taxon>Propionibacteriales</taxon>
        <taxon>Propionibacteriaceae</taxon>
        <taxon>Naumannella</taxon>
    </lineage>
</organism>
<dbReference type="GO" id="GO:0046872">
    <property type="term" value="F:metal ion binding"/>
    <property type="evidence" value="ECO:0007669"/>
    <property type="project" value="UniProtKB-KW"/>
</dbReference>
<protein>
    <recommendedName>
        <fullName evidence="6 15">Anthranilate synthase component 1</fullName>
        <ecNumber evidence="5 15">4.1.3.27</ecNumber>
    </recommendedName>
</protein>
<dbReference type="InterPro" id="IPR005256">
    <property type="entry name" value="Anth_synth_I_PabB"/>
</dbReference>
<dbReference type="PANTHER" id="PTHR11236">
    <property type="entry name" value="AMINOBENZOATE/ANTHRANILATE SYNTHASE"/>
    <property type="match status" value="1"/>
</dbReference>
<dbReference type="InterPro" id="IPR005801">
    <property type="entry name" value="ADC_synthase"/>
</dbReference>
<dbReference type="GO" id="GO:0000162">
    <property type="term" value="P:L-tryptophan biosynthetic process"/>
    <property type="evidence" value="ECO:0007669"/>
    <property type="project" value="UniProtKB-UniPathway"/>
</dbReference>
<keyword evidence="10 15" id="KW-0460">Magnesium</keyword>
<dbReference type="RefSeq" id="WP_208292770.1">
    <property type="nucleotide sequence ID" value="NZ_CP171129.1"/>
</dbReference>
<keyword evidence="7 15" id="KW-0028">Amino-acid biosynthesis</keyword>
<comment type="caution">
    <text evidence="18">The sequence shown here is derived from an EMBL/GenBank/DDBJ whole genome shotgun (WGS) entry which is preliminary data.</text>
</comment>
<keyword evidence="9 15" id="KW-0822">Tryptophan biosynthesis</keyword>
<dbReference type="SUPFAM" id="SSF56322">
    <property type="entry name" value="ADC synthase"/>
    <property type="match status" value="1"/>
</dbReference>
<evidence type="ECO:0000256" key="7">
    <source>
        <dbReference type="ARBA" id="ARBA00022605"/>
    </source>
</evidence>
<comment type="similarity">
    <text evidence="3 15">Belongs to the anthranilate synthase component I family.</text>
</comment>
<evidence type="ECO:0000313" key="19">
    <source>
        <dbReference type="Proteomes" id="UP000295371"/>
    </source>
</evidence>
<keyword evidence="11 15" id="KW-0057">Aromatic amino acid biosynthesis</keyword>
<evidence type="ECO:0000256" key="4">
    <source>
        <dbReference type="ARBA" id="ARBA00011575"/>
    </source>
</evidence>
<dbReference type="Pfam" id="PF00425">
    <property type="entry name" value="Chorismate_bind"/>
    <property type="match status" value="1"/>
</dbReference>
<name>A0A4R7J9J5_9ACTN</name>
<evidence type="ECO:0000313" key="18">
    <source>
        <dbReference type="EMBL" id="TDT33566.1"/>
    </source>
</evidence>
<dbReference type="Gene3D" id="3.60.120.10">
    <property type="entry name" value="Anthranilate synthase"/>
    <property type="match status" value="1"/>
</dbReference>
<comment type="function">
    <text evidence="13 15">Part of a heterotetrameric complex that catalyzes the two-step biosynthesis of anthranilate, an intermediate in the biosynthesis of L-tryptophan. In the first step, the glutamine-binding beta subunit (TrpG) of anthranilate synthase (AS) provides the glutamine amidotransferase activity which generates ammonia as a substrate that, along with chorismate, is used in the second step, catalyzed by the large alpha subunit of AS (TrpE) to produce anthranilate. In the absence of TrpG, TrpE can synthesize anthranilate directly from chorismate and high concentrations of ammonia.</text>
</comment>
<dbReference type="AlphaFoldDB" id="A0A4R7J9J5"/>
<evidence type="ECO:0000256" key="14">
    <source>
        <dbReference type="ARBA" id="ARBA00047683"/>
    </source>
</evidence>
<dbReference type="InterPro" id="IPR006805">
    <property type="entry name" value="Anth_synth_I_N"/>
</dbReference>
<sequence length="522" mass="56183">MATTPIAATGLEAIEVTPNRDDFVTLAADRRVVGVHTRLRADAETPLSLYQALCGDRPGTFLLESAEAGVWSRWSFIGVNSAARLVARGGEGRWLGQVPAVLDASGDPLELIEQALDRLHTPRDPDLPPFNSGLVGTLGYDVVRRIERLPDTTVDDLGLPDICLLLATDIAAYDHHRGEVWLIANAINWDDRAERAEEAWADARARVLAMARRLAEPRGSLVASRVDGPQMPQVREQLDSADYHRAVEAAVEEIKAGEGFQIVVSQRFDVQTRADPFDIYRELRTDNPSPYMYLMRMGEFDVVGSSPEALVTVTDGTATTHPIAGTRWRGATPAEDAALEAELLADPKERAEHVMLVDLGRNDLGRVCVPGSVQVIDFMVVRRYSHVMHLESTVTGTLSEGVSSLAATLACFPAGTLSGAPKVRAMEIIDKLEVSRRGLYGGTVGYFDLAGNSDNAIAIRTAVLKDGTAHVQAGGGLVADSTAEYEDQESRNKAAAVLRAIASADRLVPLSGPGAGQRGGHE</sequence>
<dbReference type="Pfam" id="PF04715">
    <property type="entry name" value="Anth_synt_I_N"/>
    <property type="match status" value="1"/>
</dbReference>
<evidence type="ECO:0000256" key="10">
    <source>
        <dbReference type="ARBA" id="ARBA00022842"/>
    </source>
</evidence>
<evidence type="ECO:0000256" key="11">
    <source>
        <dbReference type="ARBA" id="ARBA00023141"/>
    </source>
</evidence>
<evidence type="ECO:0000256" key="8">
    <source>
        <dbReference type="ARBA" id="ARBA00022723"/>
    </source>
</evidence>
<evidence type="ECO:0000256" key="6">
    <source>
        <dbReference type="ARBA" id="ARBA00020653"/>
    </source>
</evidence>
<evidence type="ECO:0000256" key="3">
    <source>
        <dbReference type="ARBA" id="ARBA00009562"/>
    </source>
</evidence>
<evidence type="ECO:0000256" key="2">
    <source>
        <dbReference type="ARBA" id="ARBA00004873"/>
    </source>
</evidence>
<proteinExistence type="inferred from homology"/>
<gene>
    <name evidence="15" type="primary">trpE</name>
    <name evidence="18" type="ORF">CLV29_1188</name>
</gene>
<dbReference type="UniPathway" id="UPA00035">
    <property type="reaction ID" value="UER00040"/>
</dbReference>
<evidence type="ECO:0000256" key="1">
    <source>
        <dbReference type="ARBA" id="ARBA00001946"/>
    </source>
</evidence>
<evidence type="ECO:0000256" key="13">
    <source>
        <dbReference type="ARBA" id="ARBA00025634"/>
    </source>
</evidence>
<accession>A0A4R7J9J5</accession>
<keyword evidence="12 15" id="KW-0456">Lyase</keyword>
<dbReference type="InterPro" id="IPR019999">
    <property type="entry name" value="Anth_synth_I-like"/>
</dbReference>
<feature type="domain" description="Anthranilate synthase component I N-terminal" evidence="17">
    <location>
        <begin position="42"/>
        <end position="182"/>
    </location>
</feature>
<evidence type="ECO:0000259" key="16">
    <source>
        <dbReference type="Pfam" id="PF00425"/>
    </source>
</evidence>